<feature type="compositionally biased region" description="Low complexity" evidence="1">
    <location>
        <begin position="1"/>
        <end position="15"/>
    </location>
</feature>
<evidence type="ECO:0000313" key="3">
    <source>
        <dbReference type="Proteomes" id="UP000323876"/>
    </source>
</evidence>
<reference evidence="2 3" key="1">
    <citation type="submission" date="2019-09" db="EMBL/GenBank/DDBJ databases">
        <authorList>
            <person name="Wang X."/>
        </authorList>
    </citation>
    <scope>NUCLEOTIDE SEQUENCE [LARGE SCALE GENOMIC DNA]</scope>
    <source>
        <strain evidence="2 3">CICC 11023</strain>
    </source>
</reference>
<name>A0A5N0DXR3_9NOCA</name>
<keyword evidence="3" id="KW-1185">Reference proteome</keyword>
<protein>
    <submittedName>
        <fullName evidence="2">Uncharacterized protein</fullName>
    </submittedName>
</protein>
<dbReference type="Proteomes" id="UP000323876">
    <property type="component" value="Unassembled WGS sequence"/>
</dbReference>
<accession>A0A5N0DXR3</accession>
<proteinExistence type="predicted"/>
<feature type="region of interest" description="Disordered" evidence="1">
    <location>
        <begin position="1"/>
        <end position="145"/>
    </location>
</feature>
<feature type="compositionally biased region" description="Pro residues" evidence="1">
    <location>
        <begin position="18"/>
        <end position="28"/>
    </location>
</feature>
<gene>
    <name evidence="2" type="ORF">F3087_40025</name>
</gene>
<evidence type="ECO:0000256" key="1">
    <source>
        <dbReference type="SAM" id="MobiDB-lite"/>
    </source>
</evidence>
<sequence>MATFLATPADAAPDDAPVKPPPTAPTPSQPGVTTPDPNRPGADQQHPEALQPGVMTPRVAPLPVPGQPRAEYAQPQANESQPSPRPPGAPNRDRPGEQNLPAQQNADPAVPQQQARPRWQSPRVEAAPPAPTVEMTGPHGEFSADIDGGTLLPGVAANTHHFGNAAGYVATIGYHTPMGDGEAGVSVEVADPSAVRITGYTGGPDAERMSTLTIDTTPLNQLRDAAENWIRQQPGGDAALDAAARLLTVPSGQSAPQTIEVAGATIRYGGALETD</sequence>
<feature type="compositionally biased region" description="Polar residues" evidence="1">
    <location>
        <begin position="100"/>
        <end position="115"/>
    </location>
</feature>
<evidence type="ECO:0000313" key="2">
    <source>
        <dbReference type="EMBL" id="KAA8881927.1"/>
    </source>
</evidence>
<organism evidence="2 3">
    <name type="scientific">Nocardia colli</name>
    <dbReference type="NCBI Taxonomy" id="2545717"/>
    <lineage>
        <taxon>Bacteria</taxon>
        <taxon>Bacillati</taxon>
        <taxon>Actinomycetota</taxon>
        <taxon>Actinomycetes</taxon>
        <taxon>Mycobacteriales</taxon>
        <taxon>Nocardiaceae</taxon>
        <taxon>Nocardia</taxon>
    </lineage>
</organism>
<dbReference type="EMBL" id="VXLC01000031">
    <property type="protein sequence ID" value="KAA8881927.1"/>
    <property type="molecule type" value="Genomic_DNA"/>
</dbReference>
<comment type="caution">
    <text evidence="2">The sequence shown here is derived from an EMBL/GenBank/DDBJ whole genome shotgun (WGS) entry which is preliminary data.</text>
</comment>
<dbReference type="AlphaFoldDB" id="A0A5N0DXR3"/>
<dbReference type="OrthoDB" id="4550818at2"/>